<gene>
    <name evidence="1" type="ORF">AUA10_22915</name>
</gene>
<name>A0A5W0P3D7_SALER</name>
<feature type="non-terminal residue" evidence="1">
    <location>
        <position position="33"/>
    </location>
</feature>
<evidence type="ECO:0000313" key="1">
    <source>
        <dbReference type="EMBL" id="EBV9414784.1"/>
    </source>
</evidence>
<keyword evidence="1" id="KW-0418">Kinase</keyword>
<proteinExistence type="predicted"/>
<reference evidence="1" key="1">
    <citation type="submission" date="2018-07" db="EMBL/GenBank/DDBJ databases">
        <authorList>
            <consortium name="GenomeTrakr network: Whole genome sequencing for foodborne pathogen traceback"/>
        </authorList>
    </citation>
    <scope>NUCLEOTIDE SEQUENCE</scope>
    <source>
        <strain evidence="1">CVM-N23840</strain>
    </source>
</reference>
<organism evidence="1">
    <name type="scientific">Salmonella enterica subsp. arizonae serovar 18:z4,z23:-</name>
    <dbReference type="NCBI Taxonomy" id="1192839"/>
    <lineage>
        <taxon>Bacteria</taxon>
        <taxon>Pseudomonadati</taxon>
        <taxon>Pseudomonadota</taxon>
        <taxon>Gammaproteobacteria</taxon>
        <taxon>Enterobacterales</taxon>
        <taxon>Enterobacteriaceae</taxon>
        <taxon>Salmonella</taxon>
    </lineage>
</organism>
<dbReference type="GO" id="GO:0016301">
    <property type="term" value="F:kinase activity"/>
    <property type="evidence" value="ECO:0007669"/>
    <property type="project" value="UniProtKB-KW"/>
</dbReference>
<dbReference type="AlphaFoldDB" id="A0A5W0P3D7"/>
<comment type="caution">
    <text evidence="1">The sequence shown here is derived from an EMBL/GenBank/DDBJ whole genome shotgun (WGS) entry which is preliminary data.</text>
</comment>
<accession>A0A5W0P3D7</accession>
<dbReference type="EMBL" id="AAHGVH010000079">
    <property type="protein sequence ID" value="EBV9414784.1"/>
    <property type="molecule type" value="Genomic_DNA"/>
</dbReference>
<keyword evidence="1" id="KW-0808">Transferase</keyword>
<dbReference type="InterPro" id="IPR009330">
    <property type="entry name" value="LipoPS_heptP_kinase"/>
</dbReference>
<dbReference type="Pfam" id="PF06176">
    <property type="entry name" value="WaaY"/>
    <property type="match status" value="1"/>
</dbReference>
<protein>
    <submittedName>
        <fullName evidence="1">Heptose kinase</fullName>
    </submittedName>
</protein>
<sequence>MITEKKVKHYTVFVKNDDKKYIDIFKDFLSYNH</sequence>